<comment type="cofactor">
    <cofactor evidence="1">
        <name>Mg(2+)</name>
        <dbReference type="ChEBI" id="CHEBI:18420"/>
    </cofactor>
</comment>
<dbReference type="InterPro" id="IPR005845">
    <property type="entry name" value="A-D-PHexomutase_a/b/a-II"/>
</dbReference>
<dbReference type="Gene3D" id="3.40.120.10">
    <property type="entry name" value="Alpha-D-Glucose-1,6-Bisphosphate, subunit A, domain 3"/>
    <property type="match status" value="3"/>
</dbReference>
<name>A0ABU3NVU1_9FIRM</name>
<keyword evidence="13" id="KW-1185">Reference proteome</keyword>
<evidence type="ECO:0000256" key="2">
    <source>
        <dbReference type="ARBA" id="ARBA00010231"/>
    </source>
</evidence>
<evidence type="ECO:0000256" key="5">
    <source>
        <dbReference type="ARBA" id="ARBA00022842"/>
    </source>
</evidence>
<dbReference type="InterPro" id="IPR016055">
    <property type="entry name" value="A-D-PHexomutase_a/b/a-I/II/III"/>
</dbReference>
<dbReference type="CDD" id="cd03089">
    <property type="entry name" value="PMM_PGM"/>
    <property type="match status" value="1"/>
</dbReference>
<dbReference type="SUPFAM" id="SSF53738">
    <property type="entry name" value="Phosphoglucomutase, first 3 domains"/>
    <property type="match status" value="3"/>
</dbReference>
<keyword evidence="5 7" id="KW-0460">Magnesium</keyword>
<gene>
    <name evidence="12" type="ORF">Q4T40_03795</name>
</gene>
<feature type="domain" description="Alpha-D-phosphohexomutase alpha/beta/alpha" evidence="10">
    <location>
        <begin position="152"/>
        <end position="251"/>
    </location>
</feature>
<dbReference type="InterPro" id="IPR005844">
    <property type="entry name" value="A-D-PHexomutase_a/b/a-I"/>
</dbReference>
<dbReference type="InterPro" id="IPR005843">
    <property type="entry name" value="A-D-PHexomutase_C"/>
</dbReference>
<dbReference type="Proteomes" id="UP001254848">
    <property type="component" value="Unassembled WGS sequence"/>
</dbReference>
<comment type="similarity">
    <text evidence="2 7">Belongs to the phosphohexose mutase family.</text>
</comment>
<dbReference type="InterPro" id="IPR036900">
    <property type="entry name" value="A-D-PHexomutase_C_sf"/>
</dbReference>
<evidence type="ECO:0000256" key="1">
    <source>
        <dbReference type="ARBA" id="ARBA00001946"/>
    </source>
</evidence>
<keyword evidence="6" id="KW-0413">Isomerase</keyword>
<evidence type="ECO:0000256" key="3">
    <source>
        <dbReference type="ARBA" id="ARBA00022553"/>
    </source>
</evidence>
<evidence type="ECO:0000259" key="9">
    <source>
        <dbReference type="Pfam" id="PF02878"/>
    </source>
</evidence>
<keyword evidence="3" id="KW-0597">Phosphoprotein</keyword>
<dbReference type="InterPro" id="IPR005846">
    <property type="entry name" value="A-D-PHexomutase_a/b/a-III"/>
</dbReference>
<dbReference type="Pfam" id="PF00408">
    <property type="entry name" value="PGM_PMM_IV"/>
    <property type="match status" value="1"/>
</dbReference>
<evidence type="ECO:0000259" key="11">
    <source>
        <dbReference type="Pfam" id="PF02880"/>
    </source>
</evidence>
<evidence type="ECO:0000259" key="8">
    <source>
        <dbReference type="Pfam" id="PF00408"/>
    </source>
</evidence>
<proteinExistence type="inferred from homology"/>
<accession>A0ABU3NVU1</accession>
<dbReference type="InterPro" id="IPR016066">
    <property type="entry name" value="A-D-PHexomutase_CS"/>
</dbReference>
<organism evidence="12 13">
    <name type="scientific">Anaeroselena agilis</name>
    <dbReference type="NCBI Taxonomy" id="3063788"/>
    <lineage>
        <taxon>Bacteria</taxon>
        <taxon>Bacillati</taxon>
        <taxon>Bacillota</taxon>
        <taxon>Negativicutes</taxon>
        <taxon>Acetonemataceae</taxon>
        <taxon>Anaeroselena</taxon>
    </lineage>
</organism>
<protein>
    <submittedName>
        <fullName evidence="12">Phosphomannomutase/phosphoglucomutase</fullName>
    </submittedName>
</protein>
<dbReference type="PANTHER" id="PTHR43771:SF2">
    <property type="entry name" value="PHOSPHOMANNOMUTASE_PHOSPHOGLUCOMUTASE"/>
    <property type="match status" value="1"/>
</dbReference>
<dbReference type="RefSeq" id="WP_413778911.1">
    <property type="nucleotide sequence ID" value="NZ_JAUOZS010000001.1"/>
</dbReference>
<evidence type="ECO:0000256" key="7">
    <source>
        <dbReference type="RuleBase" id="RU004326"/>
    </source>
</evidence>
<dbReference type="Pfam" id="PF02880">
    <property type="entry name" value="PGM_PMM_III"/>
    <property type="match status" value="1"/>
</dbReference>
<evidence type="ECO:0000313" key="13">
    <source>
        <dbReference type="Proteomes" id="UP001254848"/>
    </source>
</evidence>
<reference evidence="12 13" key="1">
    <citation type="submission" date="2023-07" db="EMBL/GenBank/DDBJ databases">
        <title>The novel representative of Negativicutes class, Anaeroselena agilis gen. nov. sp. nov.</title>
        <authorList>
            <person name="Prokofeva M.I."/>
            <person name="Elcheninov A.G."/>
            <person name="Klyukina A."/>
            <person name="Kublanov I.V."/>
            <person name="Frolov E.N."/>
            <person name="Podosokorskaya O.A."/>
        </authorList>
    </citation>
    <scope>NUCLEOTIDE SEQUENCE [LARGE SCALE GENOMIC DNA]</scope>
    <source>
        <strain evidence="12 13">4137-cl</strain>
    </source>
</reference>
<dbReference type="Pfam" id="PF02878">
    <property type="entry name" value="PGM_PMM_I"/>
    <property type="match status" value="1"/>
</dbReference>
<evidence type="ECO:0000259" key="10">
    <source>
        <dbReference type="Pfam" id="PF02879"/>
    </source>
</evidence>
<comment type="caution">
    <text evidence="12">The sequence shown here is derived from an EMBL/GenBank/DDBJ whole genome shotgun (WGS) entry which is preliminary data.</text>
</comment>
<dbReference type="PRINTS" id="PR00509">
    <property type="entry name" value="PGMPMM"/>
</dbReference>
<dbReference type="EMBL" id="JAUOZS010000001">
    <property type="protein sequence ID" value="MDT8900363.1"/>
    <property type="molecule type" value="Genomic_DNA"/>
</dbReference>
<dbReference type="PANTHER" id="PTHR43771">
    <property type="entry name" value="PHOSPHOMANNOMUTASE"/>
    <property type="match status" value="1"/>
</dbReference>
<dbReference type="Pfam" id="PF02879">
    <property type="entry name" value="PGM_PMM_II"/>
    <property type="match status" value="1"/>
</dbReference>
<feature type="domain" description="Alpha-D-phosphohexomutase alpha/beta/alpha" evidence="11">
    <location>
        <begin position="255"/>
        <end position="366"/>
    </location>
</feature>
<keyword evidence="4 7" id="KW-0479">Metal-binding</keyword>
<dbReference type="PROSITE" id="PS00710">
    <property type="entry name" value="PGM_PMM"/>
    <property type="match status" value="1"/>
</dbReference>
<evidence type="ECO:0000256" key="6">
    <source>
        <dbReference type="ARBA" id="ARBA00023235"/>
    </source>
</evidence>
<dbReference type="Gene3D" id="3.30.310.50">
    <property type="entry name" value="Alpha-D-phosphohexomutase, C-terminal domain"/>
    <property type="match status" value="1"/>
</dbReference>
<evidence type="ECO:0000313" key="12">
    <source>
        <dbReference type="EMBL" id="MDT8900363.1"/>
    </source>
</evidence>
<dbReference type="InterPro" id="IPR005841">
    <property type="entry name" value="Alpha-D-phosphohexomutase_SF"/>
</dbReference>
<evidence type="ECO:0000256" key="4">
    <source>
        <dbReference type="ARBA" id="ARBA00022723"/>
    </source>
</evidence>
<feature type="domain" description="Alpha-D-phosphohexomutase alpha/beta/alpha" evidence="9">
    <location>
        <begin position="8"/>
        <end position="138"/>
    </location>
</feature>
<feature type="domain" description="Alpha-D-phosphohexomutase C-terminal" evidence="8">
    <location>
        <begin position="371"/>
        <end position="446"/>
    </location>
</feature>
<sequence>MGLASPGIFRQYDIRGVHGHDLTTHDAELIGRAFGTFLRNKGEKAAIVGRDNRASSPELREQIVKGLRESGIDVIDIGVVISPVFYYSTHLFDISGGVMITASHNPSEYNGFKIQYDGRTLYGDELLDLKQIIDKGEFAHGEGSISLAYPEDDYISHLKEKLLLGDKRLKVVVDCGNGTASLFAPRLLYELGCDVIPLYCESDSSFPNHFPDPVKIENLQQLIKAVRENRADVGLGFDGDGDRLGVVDDRGNIIWGDMLMILFWREILPKYPGADALVEVKCSNLLFDEIKRLGGNPFFYKTGHSLIKAKMKEIKAVFAGEMSGHMFFADEYYGFDDALYAAGRLLRILSHSAVPLSQLLADVPKTFITPELRVKCSDADKFKYVENAKRYFSKTGHKFIDIDGVRAIFEKGWGLVRASNTGPEVIMRCEADSELEFTRIKDELFKAINYV</sequence>
<dbReference type="SUPFAM" id="SSF55957">
    <property type="entry name" value="Phosphoglucomutase, C-terminal domain"/>
    <property type="match status" value="1"/>
</dbReference>